<dbReference type="Proteomes" id="UP000265716">
    <property type="component" value="Unassembled WGS sequence"/>
</dbReference>
<proteinExistence type="inferred from homology"/>
<dbReference type="EMBL" id="QUTC01006857">
    <property type="protein sequence ID" value="RHY50097.1"/>
    <property type="molecule type" value="Genomic_DNA"/>
</dbReference>
<gene>
    <name evidence="4" type="ORF">DYB25_010318</name>
    <name evidence="9" type="ORF">DYB26_003398</name>
    <name evidence="7" type="ORF">DYB30_004991</name>
    <name evidence="10" type="ORF">DYB31_001616</name>
    <name evidence="8" type="ORF">DYB34_014312</name>
    <name evidence="5" type="ORF">DYB36_011992</name>
    <name evidence="6" type="ORF">DYB38_001283</name>
</gene>
<dbReference type="Proteomes" id="UP000266196">
    <property type="component" value="Unassembled WGS sequence"/>
</dbReference>
<dbReference type="VEuPathDB" id="FungiDB:H257_09356"/>
<dbReference type="PANTHER" id="PTHR43544:SF7">
    <property type="entry name" value="NADB-LER2"/>
    <property type="match status" value="1"/>
</dbReference>
<evidence type="ECO:0000313" key="4">
    <source>
        <dbReference type="EMBL" id="RHY05145.1"/>
    </source>
</evidence>
<evidence type="ECO:0000256" key="3">
    <source>
        <dbReference type="RuleBase" id="RU000363"/>
    </source>
</evidence>
<dbReference type="GO" id="GO:0005737">
    <property type="term" value="C:cytoplasm"/>
    <property type="evidence" value="ECO:0007669"/>
    <property type="project" value="TreeGrafter"/>
</dbReference>
<dbReference type="Proteomes" id="UP000283543">
    <property type="component" value="Unassembled WGS sequence"/>
</dbReference>
<dbReference type="PRINTS" id="PR00081">
    <property type="entry name" value="GDHRDH"/>
</dbReference>
<dbReference type="CDD" id="cd05325">
    <property type="entry name" value="carb_red_sniffer_like_SDR_c"/>
    <property type="match status" value="1"/>
</dbReference>
<evidence type="ECO:0000313" key="16">
    <source>
        <dbReference type="Proteomes" id="UP000283543"/>
    </source>
</evidence>
<evidence type="ECO:0000313" key="8">
    <source>
        <dbReference type="EMBL" id="RHY76213.1"/>
    </source>
</evidence>
<dbReference type="Proteomes" id="UP000265427">
    <property type="component" value="Unassembled WGS sequence"/>
</dbReference>
<dbReference type="EMBL" id="QUTB01001274">
    <property type="protein sequence ID" value="RHY76213.1"/>
    <property type="molecule type" value="Genomic_DNA"/>
</dbReference>
<accession>A0A397CUF4</accession>
<evidence type="ECO:0000256" key="2">
    <source>
        <dbReference type="ARBA" id="ARBA00023002"/>
    </source>
</evidence>
<dbReference type="InterPro" id="IPR036291">
    <property type="entry name" value="NAD(P)-bd_dom_sf"/>
</dbReference>
<dbReference type="Proteomes" id="UP000266643">
    <property type="component" value="Unassembled WGS sequence"/>
</dbReference>
<dbReference type="SUPFAM" id="SSF51735">
    <property type="entry name" value="NAD(P)-binding Rossmann-fold domains"/>
    <property type="match status" value="1"/>
</dbReference>
<dbReference type="EMBL" id="QUTD01003010">
    <property type="protein sequence ID" value="RHY74435.1"/>
    <property type="molecule type" value="Genomic_DNA"/>
</dbReference>
<dbReference type="InterPro" id="IPR002347">
    <property type="entry name" value="SDR_fam"/>
</dbReference>
<dbReference type="GO" id="GO:0016491">
    <property type="term" value="F:oxidoreductase activity"/>
    <property type="evidence" value="ECO:0007669"/>
    <property type="project" value="UniProtKB-KW"/>
</dbReference>
<dbReference type="EMBL" id="QUTF01020087">
    <property type="protein sequence ID" value="RHY97915.1"/>
    <property type="molecule type" value="Genomic_DNA"/>
</dbReference>
<evidence type="ECO:0000313" key="11">
    <source>
        <dbReference type="Proteomes" id="UP000265427"/>
    </source>
</evidence>
<dbReference type="EMBL" id="QUTA01007988">
    <property type="protein sequence ID" value="RHY05145.1"/>
    <property type="molecule type" value="Genomic_DNA"/>
</dbReference>
<keyword evidence="1" id="KW-0521">NADP</keyword>
<evidence type="ECO:0000313" key="7">
    <source>
        <dbReference type="EMBL" id="RHY74435.1"/>
    </source>
</evidence>
<evidence type="ECO:0000313" key="13">
    <source>
        <dbReference type="Proteomes" id="UP000266196"/>
    </source>
</evidence>
<comment type="caution">
    <text evidence="6">The sequence shown here is derived from an EMBL/GenBank/DDBJ whole genome shotgun (WGS) entry which is preliminary data.</text>
</comment>
<dbReference type="InterPro" id="IPR051468">
    <property type="entry name" value="Fungal_SecMetab_SDRs"/>
</dbReference>
<evidence type="ECO:0000313" key="14">
    <source>
        <dbReference type="Proteomes" id="UP000266239"/>
    </source>
</evidence>
<dbReference type="PRINTS" id="PR00080">
    <property type="entry name" value="SDRFAMILY"/>
</dbReference>
<name>A0A397CUF4_APHAT</name>
<dbReference type="AlphaFoldDB" id="A0A397CUF4"/>
<dbReference type="Proteomes" id="UP000266239">
    <property type="component" value="Unassembled WGS sequence"/>
</dbReference>
<evidence type="ECO:0000313" key="10">
    <source>
        <dbReference type="EMBL" id="RHZ04027.1"/>
    </source>
</evidence>
<evidence type="ECO:0000313" key="15">
    <source>
        <dbReference type="Proteomes" id="UP000266643"/>
    </source>
</evidence>
<organism evidence="6 12">
    <name type="scientific">Aphanomyces astaci</name>
    <name type="common">Crayfish plague agent</name>
    <dbReference type="NCBI Taxonomy" id="112090"/>
    <lineage>
        <taxon>Eukaryota</taxon>
        <taxon>Sar</taxon>
        <taxon>Stramenopiles</taxon>
        <taxon>Oomycota</taxon>
        <taxon>Saprolegniomycetes</taxon>
        <taxon>Saprolegniales</taxon>
        <taxon>Verrucalvaceae</taxon>
        <taxon>Aphanomyces</taxon>
    </lineage>
</organism>
<sequence>MAIESARQRRVLITGANRGIGLTLAKHYKATGWNVVAAVRNPAAASEVHACILTILDVSLQLHALQVESILTLDVSNEESIHAAACTLGADVPIDLLINNAGVLTRDSLASASKAELLRQFEINAVGPFLVARAFLPNLERAVATSVRPPILANVSSIVGSMSLNTTGQNYGYRSSKAALNSLTKSLSVDLGARGICCLLLHPGYVQTDMTDHRGDMDVHESIAGLAAVLAKATFDDNATFFHTNGSVIPW</sequence>
<evidence type="ECO:0000313" key="9">
    <source>
        <dbReference type="EMBL" id="RHY97915.1"/>
    </source>
</evidence>
<evidence type="ECO:0000313" key="12">
    <source>
        <dbReference type="Proteomes" id="UP000265716"/>
    </source>
</evidence>
<dbReference type="Pfam" id="PF00106">
    <property type="entry name" value="adh_short"/>
    <property type="match status" value="1"/>
</dbReference>
<reference evidence="11 12" key="1">
    <citation type="submission" date="2018-08" db="EMBL/GenBank/DDBJ databases">
        <title>Aphanomyces genome sequencing and annotation.</title>
        <authorList>
            <person name="Minardi D."/>
            <person name="Oidtmann B."/>
            <person name="Van Der Giezen M."/>
            <person name="Studholme D.J."/>
        </authorList>
    </citation>
    <scope>NUCLEOTIDE SEQUENCE [LARGE SCALE GENOMIC DNA]</scope>
    <source>
        <strain evidence="10 13">197901</strain>
        <strain evidence="7 15">D2</strain>
        <strain evidence="9 17">FDL457</strain>
        <strain evidence="5 11">Kv</strain>
        <strain evidence="6 12">SA</strain>
        <strain evidence="8 16">Si</strain>
        <strain evidence="4 14">Yx</strain>
    </source>
</reference>
<keyword evidence="2" id="KW-0560">Oxidoreductase</keyword>
<comment type="similarity">
    <text evidence="3">Belongs to the short-chain dehydrogenases/reductases (SDR) family.</text>
</comment>
<evidence type="ECO:0000313" key="6">
    <source>
        <dbReference type="EMBL" id="RHY50097.1"/>
    </source>
</evidence>
<dbReference type="EMBL" id="QUSZ01001797">
    <property type="protein sequence ID" value="RHY24674.1"/>
    <property type="molecule type" value="Genomic_DNA"/>
</dbReference>
<protein>
    <recommendedName>
        <fullName evidence="18">Short chain dehydrogenase</fullName>
    </recommendedName>
</protein>
<evidence type="ECO:0000256" key="1">
    <source>
        <dbReference type="ARBA" id="ARBA00022857"/>
    </source>
</evidence>
<evidence type="ECO:0000313" key="5">
    <source>
        <dbReference type="EMBL" id="RHY24674.1"/>
    </source>
</evidence>
<dbReference type="Gene3D" id="3.40.50.720">
    <property type="entry name" value="NAD(P)-binding Rossmann-like Domain"/>
    <property type="match status" value="1"/>
</dbReference>
<dbReference type="Proteomes" id="UP000286510">
    <property type="component" value="Unassembled WGS sequence"/>
</dbReference>
<evidence type="ECO:0000313" key="17">
    <source>
        <dbReference type="Proteomes" id="UP000286510"/>
    </source>
</evidence>
<evidence type="ECO:0008006" key="18">
    <source>
        <dbReference type="Google" id="ProtNLM"/>
    </source>
</evidence>
<dbReference type="EMBL" id="QUTE01013693">
    <property type="protein sequence ID" value="RHZ04027.1"/>
    <property type="molecule type" value="Genomic_DNA"/>
</dbReference>
<dbReference type="PANTHER" id="PTHR43544">
    <property type="entry name" value="SHORT-CHAIN DEHYDROGENASE/REDUCTASE"/>
    <property type="match status" value="1"/>
</dbReference>